<evidence type="ECO:0000313" key="7">
    <source>
        <dbReference type="Proteomes" id="UP000001208"/>
    </source>
</evidence>
<name>B3QX37_CHLT3</name>
<evidence type="ECO:0000256" key="1">
    <source>
        <dbReference type="ARBA" id="ARBA00004141"/>
    </source>
</evidence>
<keyword evidence="4 5" id="KW-0472">Membrane</keyword>
<comment type="subcellular location">
    <subcellularLocation>
        <location evidence="1">Membrane</location>
        <topology evidence="1">Multi-pass membrane protein</topology>
    </subcellularLocation>
</comment>
<dbReference type="GO" id="GO:0016020">
    <property type="term" value="C:membrane"/>
    <property type="evidence" value="ECO:0007669"/>
    <property type="project" value="UniProtKB-SubCell"/>
</dbReference>
<keyword evidence="7" id="KW-1185">Reference proteome</keyword>
<dbReference type="EMBL" id="CP001100">
    <property type="protein sequence ID" value="ACF14847.1"/>
    <property type="molecule type" value="Genomic_DNA"/>
</dbReference>
<gene>
    <name evidence="6" type="ordered locus">Ctha_2397</name>
</gene>
<keyword evidence="3 5" id="KW-1133">Transmembrane helix</keyword>
<evidence type="ECO:0000256" key="4">
    <source>
        <dbReference type="ARBA" id="ARBA00023136"/>
    </source>
</evidence>
<dbReference type="KEGG" id="cts:Ctha_2397"/>
<feature type="transmembrane region" description="Helical" evidence="5">
    <location>
        <begin position="33"/>
        <end position="52"/>
    </location>
</feature>
<dbReference type="Proteomes" id="UP000001208">
    <property type="component" value="Chromosome"/>
</dbReference>
<accession>B3QX37</accession>
<keyword evidence="2 5" id="KW-0812">Transmembrane</keyword>
<evidence type="ECO:0000256" key="5">
    <source>
        <dbReference type="SAM" id="Phobius"/>
    </source>
</evidence>
<dbReference type="GO" id="GO:0006882">
    <property type="term" value="P:intracellular zinc ion homeostasis"/>
    <property type="evidence" value="ECO:0007669"/>
    <property type="project" value="TreeGrafter"/>
</dbReference>
<dbReference type="OrthoDB" id="9806593at2"/>
<dbReference type="STRING" id="517418.Ctha_2397"/>
<evidence type="ECO:0000313" key="6">
    <source>
        <dbReference type="EMBL" id="ACF14847.1"/>
    </source>
</evidence>
<dbReference type="PANTHER" id="PTHR16950:SF16">
    <property type="entry name" value="ZINC TRANSPORTER ZIP13"/>
    <property type="match status" value="1"/>
</dbReference>
<reference evidence="6 7" key="1">
    <citation type="submission" date="2008-06" db="EMBL/GenBank/DDBJ databases">
        <title>Complete sequence of Chloroherpeton thalassium ATCC 35110.</title>
        <authorList>
            <consortium name="US DOE Joint Genome Institute"/>
            <person name="Lucas S."/>
            <person name="Copeland A."/>
            <person name="Lapidus A."/>
            <person name="Glavina del Rio T."/>
            <person name="Dalin E."/>
            <person name="Tice H."/>
            <person name="Bruce D."/>
            <person name="Goodwin L."/>
            <person name="Pitluck S."/>
            <person name="Schmutz J."/>
            <person name="Larimer F."/>
            <person name="Land M."/>
            <person name="Hauser L."/>
            <person name="Kyrpides N."/>
            <person name="Mikhailova N."/>
            <person name="Liu Z."/>
            <person name="Li T."/>
            <person name="Zhao F."/>
            <person name="Overmann J."/>
            <person name="Bryant D.A."/>
            <person name="Richardson P."/>
        </authorList>
    </citation>
    <scope>NUCLEOTIDE SEQUENCE [LARGE SCALE GENOMIC DNA]</scope>
    <source>
        <strain evidence="7">ATCC 35110 / GB-78</strain>
    </source>
</reference>
<feature type="transmembrane region" description="Helical" evidence="5">
    <location>
        <begin position="175"/>
        <end position="198"/>
    </location>
</feature>
<evidence type="ECO:0000256" key="3">
    <source>
        <dbReference type="ARBA" id="ARBA00022989"/>
    </source>
</evidence>
<dbReference type="Pfam" id="PF02535">
    <property type="entry name" value="Zip"/>
    <property type="match status" value="1"/>
</dbReference>
<evidence type="ECO:0000256" key="2">
    <source>
        <dbReference type="ARBA" id="ARBA00022692"/>
    </source>
</evidence>
<feature type="transmembrane region" description="Helical" evidence="5">
    <location>
        <begin position="204"/>
        <end position="223"/>
    </location>
</feature>
<dbReference type="eggNOG" id="COG0428">
    <property type="taxonomic scope" value="Bacteria"/>
</dbReference>
<feature type="transmembrane region" description="Helical" evidence="5">
    <location>
        <begin position="235"/>
        <end position="254"/>
    </location>
</feature>
<dbReference type="RefSeq" id="WP_012500929.1">
    <property type="nucleotide sequence ID" value="NC_011026.1"/>
</dbReference>
<organism evidence="6 7">
    <name type="scientific">Chloroherpeton thalassium (strain ATCC 35110 / GB-78)</name>
    <dbReference type="NCBI Taxonomy" id="517418"/>
    <lineage>
        <taxon>Bacteria</taxon>
        <taxon>Pseudomonadati</taxon>
        <taxon>Chlorobiota</taxon>
        <taxon>Chlorobiia</taxon>
        <taxon>Chlorobiales</taxon>
        <taxon>Chloroherpetonaceae</taxon>
        <taxon>Chloroherpeton</taxon>
    </lineage>
</organism>
<proteinExistence type="predicted"/>
<protein>
    <submittedName>
        <fullName evidence="6">Zinc/iron permease</fullName>
    </submittedName>
</protein>
<sequence length="263" mass="28659">MIWLYSLSGALLVSLVSLVGLGALLIKQKTLSHITFFLLSLAAGVLLGDAFFHLFPHALEHSHSLQTSAILTVSGILLFFFFEKLIRRYAHTHHQTHSSDDEHFGNASSPIAQMSIIGDTIHNFIDGMIIGASFLISPAVGWGTLIAILAHELPQEFGDIGALVYGGYSIKKAAFINFLCALSVFPGVLLILAFGTFIERSATILLPFSAGSFIYIATGNIMPELNKETSTNKQIIQIIGIVLGLCFMYFIGLLEEVEKVHVH</sequence>
<dbReference type="GO" id="GO:0005385">
    <property type="term" value="F:zinc ion transmembrane transporter activity"/>
    <property type="evidence" value="ECO:0007669"/>
    <property type="project" value="TreeGrafter"/>
</dbReference>
<feature type="transmembrane region" description="Helical" evidence="5">
    <location>
        <begin position="64"/>
        <end position="82"/>
    </location>
</feature>
<dbReference type="AlphaFoldDB" id="B3QX37"/>
<dbReference type="HOGENOM" id="CLU_015114_0_5_10"/>
<dbReference type="InterPro" id="IPR003689">
    <property type="entry name" value="ZIP"/>
</dbReference>
<dbReference type="PANTHER" id="PTHR16950">
    <property type="entry name" value="ZINC TRANSPORTER SLC39A7 HISTIDINE-RICH MEMBRANE PROTEIN KE4"/>
    <property type="match status" value="1"/>
</dbReference>
<feature type="transmembrane region" description="Helical" evidence="5">
    <location>
        <begin position="6"/>
        <end position="26"/>
    </location>
</feature>